<name>X1QSH9_9ZZZZ</name>
<organism evidence="2">
    <name type="scientific">marine sediment metagenome</name>
    <dbReference type="NCBI Taxonomy" id="412755"/>
    <lineage>
        <taxon>unclassified sequences</taxon>
        <taxon>metagenomes</taxon>
        <taxon>ecological metagenomes</taxon>
    </lineage>
</organism>
<dbReference type="InterPro" id="IPR014729">
    <property type="entry name" value="Rossmann-like_a/b/a_fold"/>
</dbReference>
<evidence type="ECO:0000313" key="2">
    <source>
        <dbReference type="EMBL" id="GAI53880.1"/>
    </source>
</evidence>
<dbReference type="GO" id="GO:0003824">
    <property type="term" value="F:catalytic activity"/>
    <property type="evidence" value="ECO:0007669"/>
    <property type="project" value="InterPro"/>
</dbReference>
<dbReference type="InterPro" id="IPR002500">
    <property type="entry name" value="PAPS_reduct_dom"/>
</dbReference>
<evidence type="ECO:0000259" key="1">
    <source>
        <dbReference type="Pfam" id="PF01507"/>
    </source>
</evidence>
<protein>
    <recommendedName>
        <fullName evidence="1">Phosphoadenosine phosphosulphate reductase domain-containing protein</fullName>
    </recommendedName>
</protein>
<feature type="domain" description="Phosphoadenosine phosphosulphate reductase" evidence="1">
    <location>
        <begin position="1"/>
        <end position="19"/>
    </location>
</feature>
<accession>X1QSH9</accession>
<gene>
    <name evidence="2" type="ORF">S06H3_63092</name>
</gene>
<feature type="non-terminal residue" evidence="2">
    <location>
        <position position="1"/>
    </location>
</feature>
<dbReference type="AlphaFoldDB" id="X1QSH9"/>
<sequence>PYCELYDQGFKRIGCVMCPMSGQKGMLRDKDRYPRIANCFLKAFDNMIKNRKDKNLPCDWETPEEVMKWWIYTKKNKKINPDQTVMFE</sequence>
<proteinExistence type="predicted"/>
<reference evidence="2" key="1">
    <citation type="journal article" date="2014" name="Front. Microbiol.">
        <title>High frequency of phylogenetically diverse reductive dehalogenase-homologous genes in deep subseafloor sedimentary metagenomes.</title>
        <authorList>
            <person name="Kawai M."/>
            <person name="Futagami T."/>
            <person name="Toyoda A."/>
            <person name="Takaki Y."/>
            <person name="Nishi S."/>
            <person name="Hori S."/>
            <person name="Arai W."/>
            <person name="Tsubouchi T."/>
            <person name="Morono Y."/>
            <person name="Uchiyama I."/>
            <person name="Ito T."/>
            <person name="Fujiyama A."/>
            <person name="Inagaki F."/>
            <person name="Takami H."/>
        </authorList>
    </citation>
    <scope>NUCLEOTIDE SEQUENCE</scope>
    <source>
        <strain evidence="2">Expedition CK06-06</strain>
    </source>
</reference>
<dbReference type="EMBL" id="BARV01041771">
    <property type="protein sequence ID" value="GAI53880.1"/>
    <property type="molecule type" value="Genomic_DNA"/>
</dbReference>
<comment type="caution">
    <text evidence="2">The sequence shown here is derived from an EMBL/GenBank/DDBJ whole genome shotgun (WGS) entry which is preliminary data.</text>
</comment>
<dbReference type="Gene3D" id="3.40.50.620">
    <property type="entry name" value="HUPs"/>
    <property type="match status" value="1"/>
</dbReference>
<dbReference type="Pfam" id="PF01507">
    <property type="entry name" value="PAPS_reduct"/>
    <property type="match status" value="1"/>
</dbReference>